<reference evidence="1 2" key="1">
    <citation type="submission" date="2016-10" db="EMBL/GenBank/DDBJ databases">
        <title>Draft genome sequences of four alkaliphilic bacteria belonging to the Anaerobacillus genus.</title>
        <authorList>
            <person name="Bassil N.M."/>
            <person name="Lloyd J.R."/>
        </authorList>
    </citation>
    <scope>NUCLEOTIDE SEQUENCE [LARGE SCALE GENOMIC DNA]</scope>
    <source>
        <strain evidence="1 2">DSM 15340</strain>
    </source>
</reference>
<dbReference type="InterPro" id="IPR026952">
    <property type="entry name" value="WVELL"/>
</dbReference>
<keyword evidence="2" id="KW-1185">Reference proteome</keyword>
<gene>
    <name evidence="1" type="ORF">BKP35_07330</name>
</gene>
<protein>
    <recommendedName>
        <fullName evidence="3">WVELL protein</fullName>
    </recommendedName>
</protein>
<comment type="caution">
    <text evidence="1">The sequence shown here is derived from an EMBL/GenBank/DDBJ whole genome shotgun (WGS) entry which is preliminary data.</text>
</comment>
<evidence type="ECO:0008006" key="3">
    <source>
        <dbReference type="Google" id="ProtNLM"/>
    </source>
</evidence>
<evidence type="ECO:0000313" key="1">
    <source>
        <dbReference type="EMBL" id="OIJ14011.1"/>
    </source>
</evidence>
<evidence type="ECO:0000313" key="2">
    <source>
        <dbReference type="Proteomes" id="UP000180098"/>
    </source>
</evidence>
<dbReference type="AlphaFoldDB" id="A0A1S2LNE9"/>
<organism evidence="1 2">
    <name type="scientific">Anaerobacillus arseniciselenatis</name>
    <dbReference type="NCBI Taxonomy" id="85682"/>
    <lineage>
        <taxon>Bacteria</taxon>
        <taxon>Bacillati</taxon>
        <taxon>Bacillota</taxon>
        <taxon>Bacilli</taxon>
        <taxon>Bacillales</taxon>
        <taxon>Bacillaceae</taxon>
        <taxon>Anaerobacillus</taxon>
    </lineage>
</organism>
<accession>A0A1S2LNE9</accession>
<sequence length="83" mass="9885">MMEEKLDRLAKTLLAKNCELTYDLARNWVEALWEDFETTRAKAGRSYEGQHITEMIVAQWIQHYGEKLHEFASTNEKFKHLLK</sequence>
<dbReference type="OrthoDB" id="2361637at2"/>
<dbReference type="EMBL" id="MLQQ01000010">
    <property type="protein sequence ID" value="OIJ14011.1"/>
    <property type="molecule type" value="Genomic_DNA"/>
</dbReference>
<proteinExistence type="predicted"/>
<name>A0A1S2LNE9_9BACI</name>
<dbReference type="Proteomes" id="UP000180098">
    <property type="component" value="Unassembled WGS sequence"/>
</dbReference>
<dbReference type="Pfam" id="PF14043">
    <property type="entry name" value="WVELL"/>
    <property type="match status" value="1"/>
</dbReference>